<evidence type="ECO:0000313" key="3">
    <source>
        <dbReference type="EMBL" id="GAY73279.1"/>
    </source>
</evidence>
<keyword evidence="1" id="KW-0812">Transmembrane</keyword>
<organism evidence="3 4">
    <name type="scientific">Lentilactobacillus kosonis</name>
    <dbReference type="NCBI Taxonomy" id="2810561"/>
    <lineage>
        <taxon>Bacteria</taxon>
        <taxon>Bacillati</taxon>
        <taxon>Bacillota</taxon>
        <taxon>Bacilli</taxon>
        <taxon>Lactobacillales</taxon>
        <taxon>Lactobacillaceae</taxon>
        <taxon>Lentilactobacillus</taxon>
    </lineage>
</organism>
<dbReference type="Proteomes" id="UP000286974">
    <property type="component" value="Unassembled WGS sequence"/>
</dbReference>
<dbReference type="InterPro" id="IPR050882">
    <property type="entry name" value="Prepilin_peptidase/N-MTase"/>
</dbReference>
<protein>
    <submittedName>
        <fullName evidence="3">Leader peptidase</fullName>
        <ecNumber evidence="3">3.4.23.43</ecNumber>
    </submittedName>
</protein>
<proteinExistence type="predicted"/>
<dbReference type="GO" id="GO:0006465">
    <property type="term" value="P:signal peptide processing"/>
    <property type="evidence" value="ECO:0007669"/>
    <property type="project" value="TreeGrafter"/>
</dbReference>
<feature type="transmembrane region" description="Helical" evidence="1">
    <location>
        <begin position="47"/>
        <end position="65"/>
    </location>
</feature>
<feature type="transmembrane region" description="Helical" evidence="1">
    <location>
        <begin position="7"/>
        <end position="27"/>
    </location>
</feature>
<accession>A0A401FLL8</accession>
<dbReference type="Pfam" id="PF06750">
    <property type="entry name" value="A24_N_bact"/>
    <property type="match status" value="1"/>
</dbReference>
<dbReference type="EMBL" id="BEXA01000003">
    <property type="protein sequence ID" value="GAY73279.1"/>
    <property type="molecule type" value="Genomic_DNA"/>
</dbReference>
<dbReference type="GO" id="GO:0005886">
    <property type="term" value="C:plasma membrane"/>
    <property type="evidence" value="ECO:0007669"/>
    <property type="project" value="TreeGrafter"/>
</dbReference>
<keyword evidence="3" id="KW-0378">Hydrolase</keyword>
<name>A0A401FLL8_9LACO</name>
<dbReference type="OrthoDB" id="9789291at2"/>
<keyword evidence="1" id="KW-0472">Membrane</keyword>
<sequence length="228" mass="25583">MEILKPIILFILGSSIASFLVVIVIRGQHCESILWPKSHCDSCNNSLTIIELIPIFNFIYLHGLCRYCKQSINPTSFISEIILGSLFASSIFYSTSIEMITISTWMLFLSLDDLNDTQVSRLALVSFIIICILFGKPPLATLTITLSIMIVLILINRQELFIGNADIEFGGALVLLIGLKLTLLAIFIACLLALSYIFLRHDCHLKLPFVPFLSVAYLITQQIESFIY</sequence>
<gene>
    <name evidence="3" type="ORF">NBRC111893_1425</name>
</gene>
<feature type="transmembrane region" description="Helical" evidence="1">
    <location>
        <begin position="167"/>
        <end position="199"/>
    </location>
</feature>
<dbReference type="EC" id="3.4.23.43" evidence="3"/>
<reference evidence="3 4" key="1">
    <citation type="submission" date="2017-11" db="EMBL/GenBank/DDBJ databases">
        <title>Draft Genome Sequence of Lactobacillus curieae NBRC 111893 isolated from Koso, a Japanese sugar-Vegetable Fermented Beverage.</title>
        <authorList>
            <person name="Chiou T.Y."/>
            <person name="Oshima K."/>
            <person name="Suda W."/>
            <person name="Hattori M."/>
            <person name="Takahashi T."/>
        </authorList>
    </citation>
    <scope>NUCLEOTIDE SEQUENCE [LARGE SCALE GENOMIC DNA]</scope>
    <source>
        <strain evidence="3 4">NBRC111893</strain>
    </source>
</reference>
<feature type="transmembrane region" description="Helical" evidence="1">
    <location>
        <begin position="122"/>
        <end position="155"/>
    </location>
</feature>
<dbReference type="InterPro" id="IPR010627">
    <property type="entry name" value="Prepilin_pept_A24_N"/>
</dbReference>
<dbReference type="PANTHER" id="PTHR30487">
    <property type="entry name" value="TYPE 4 PREPILIN-LIKE PROTEINS LEADER PEPTIDE-PROCESSING ENZYME"/>
    <property type="match status" value="1"/>
</dbReference>
<comment type="caution">
    <text evidence="3">The sequence shown here is derived from an EMBL/GenBank/DDBJ whole genome shotgun (WGS) entry which is preliminary data.</text>
</comment>
<evidence type="ECO:0000256" key="1">
    <source>
        <dbReference type="SAM" id="Phobius"/>
    </source>
</evidence>
<dbReference type="GO" id="GO:0004190">
    <property type="term" value="F:aspartic-type endopeptidase activity"/>
    <property type="evidence" value="ECO:0007669"/>
    <property type="project" value="UniProtKB-EC"/>
</dbReference>
<feature type="transmembrane region" description="Helical" evidence="1">
    <location>
        <begin position="77"/>
        <end position="102"/>
    </location>
</feature>
<feature type="domain" description="Prepilin peptidase A24 N-terminal" evidence="2">
    <location>
        <begin position="11"/>
        <end position="90"/>
    </location>
</feature>
<dbReference type="AlphaFoldDB" id="A0A401FLL8"/>
<evidence type="ECO:0000259" key="2">
    <source>
        <dbReference type="Pfam" id="PF06750"/>
    </source>
</evidence>
<dbReference type="PANTHER" id="PTHR30487:SF0">
    <property type="entry name" value="PREPILIN LEADER PEPTIDASE_N-METHYLTRANSFERASE-RELATED"/>
    <property type="match status" value="1"/>
</dbReference>
<dbReference type="RefSeq" id="WP_125008334.1">
    <property type="nucleotide sequence ID" value="NZ_BEXA01000003.1"/>
</dbReference>
<evidence type="ECO:0000313" key="4">
    <source>
        <dbReference type="Proteomes" id="UP000286974"/>
    </source>
</evidence>
<keyword evidence="1" id="KW-1133">Transmembrane helix</keyword>
<keyword evidence="4" id="KW-1185">Reference proteome</keyword>